<evidence type="ECO:0000313" key="1">
    <source>
        <dbReference type="EMBL" id="GLD71675.1"/>
    </source>
</evidence>
<dbReference type="AlphaFoldDB" id="A0AAD3NH35"/>
<reference evidence="1" key="1">
    <citation type="submission" date="2022-08" db="EMBL/GenBank/DDBJ databases">
        <title>Genome sequencing of akame (Lates japonicus).</title>
        <authorList>
            <person name="Hashiguchi Y."/>
            <person name="Takahashi H."/>
        </authorList>
    </citation>
    <scope>NUCLEOTIDE SEQUENCE</scope>
    <source>
        <strain evidence="1">Kochi</strain>
    </source>
</reference>
<dbReference type="GO" id="GO:0043022">
    <property type="term" value="F:ribosome binding"/>
    <property type="evidence" value="ECO:0007669"/>
    <property type="project" value="TreeGrafter"/>
</dbReference>
<dbReference type="GO" id="GO:0032979">
    <property type="term" value="P:protein insertion into mitochondrial inner membrane from matrix"/>
    <property type="evidence" value="ECO:0007669"/>
    <property type="project" value="TreeGrafter"/>
</dbReference>
<organism evidence="1 2">
    <name type="scientific">Lates japonicus</name>
    <name type="common">Japanese lates</name>
    <dbReference type="NCBI Taxonomy" id="270547"/>
    <lineage>
        <taxon>Eukaryota</taxon>
        <taxon>Metazoa</taxon>
        <taxon>Chordata</taxon>
        <taxon>Craniata</taxon>
        <taxon>Vertebrata</taxon>
        <taxon>Euteleostomi</taxon>
        <taxon>Actinopterygii</taxon>
        <taxon>Neopterygii</taxon>
        <taxon>Teleostei</taxon>
        <taxon>Neoteleostei</taxon>
        <taxon>Acanthomorphata</taxon>
        <taxon>Carangaria</taxon>
        <taxon>Carangaria incertae sedis</taxon>
        <taxon>Centropomidae</taxon>
        <taxon>Lates</taxon>
    </lineage>
</organism>
<comment type="caution">
    <text evidence="1">The sequence shown here is derived from an EMBL/GenBank/DDBJ whole genome shotgun (WGS) entry which is preliminary data.</text>
</comment>
<dbReference type="GO" id="GO:0005743">
    <property type="term" value="C:mitochondrial inner membrane"/>
    <property type="evidence" value="ECO:0007669"/>
    <property type="project" value="TreeGrafter"/>
</dbReference>
<dbReference type="Proteomes" id="UP001279410">
    <property type="component" value="Unassembled WGS sequence"/>
</dbReference>
<proteinExistence type="predicted"/>
<sequence>MHPGAVRGPSSSCHLSQRVIHHLMDIHTKRMRGGRYKYTDKKIFEESKDGAAHDRGCYSCQCGNPVYSSDREGKKQTQKVVMVGVEPFIWFRTRIYYFLIRTYFDKEFSIEEFTEGQKRV</sequence>
<name>A0AAD3NH35_LATJO</name>
<protein>
    <submittedName>
        <fullName evidence="1">Uncharacterized protein</fullName>
    </submittedName>
</protein>
<keyword evidence="2" id="KW-1185">Reference proteome</keyword>
<dbReference type="PANTHER" id="PTHR13333:SF6">
    <property type="entry name" value="M-AAA PROTEASE-INTERACTING PROTEIN 1, MITOCHONDRIAL"/>
    <property type="match status" value="1"/>
</dbReference>
<dbReference type="EMBL" id="BRZM01000693">
    <property type="protein sequence ID" value="GLD71675.1"/>
    <property type="molecule type" value="Genomic_DNA"/>
</dbReference>
<accession>A0AAD3NH35</accession>
<gene>
    <name evidence="1" type="ORF">AKAME5_002299700</name>
</gene>
<dbReference type="PANTHER" id="PTHR13333">
    <property type="entry name" value="M-AAA PROTEASE-INTERACTING PROTEIN 1, MITOCHONDRIAL"/>
    <property type="match status" value="1"/>
</dbReference>
<evidence type="ECO:0000313" key="2">
    <source>
        <dbReference type="Proteomes" id="UP001279410"/>
    </source>
</evidence>